<feature type="domain" description="Arrestin C-terminal-like" evidence="2">
    <location>
        <begin position="179"/>
        <end position="314"/>
    </location>
</feature>
<comment type="caution">
    <text evidence="3">The sequence shown here is derived from an EMBL/GenBank/DDBJ whole genome shotgun (WGS) entry which is preliminary data.</text>
</comment>
<dbReference type="Proteomes" id="UP000663868">
    <property type="component" value="Unassembled WGS sequence"/>
</dbReference>
<reference evidence="3" key="1">
    <citation type="submission" date="2021-02" db="EMBL/GenBank/DDBJ databases">
        <authorList>
            <person name="Nowell W R."/>
        </authorList>
    </citation>
    <scope>NUCLEOTIDE SEQUENCE</scope>
</reference>
<organism evidence="3 5">
    <name type="scientific">Adineta steineri</name>
    <dbReference type="NCBI Taxonomy" id="433720"/>
    <lineage>
        <taxon>Eukaryota</taxon>
        <taxon>Metazoa</taxon>
        <taxon>Spiralia</taxon>
        <taxon>Gnathifera</taxon>
        <taxon>Rotifera</taxon>
        <taxon>Eurotatoria</taxon>
        <taxon>Bdelloidea</taxon>
        <taxon>Adinetida</taxon>
        <taxon>Adinetidae</taxon>
        <taxon>Adineta</taxon>
    </lineage>
</organism>
<dbReference type="EMBL" id="CAJNOE010000104">
    <property type="protein sequence ID" value="CAF0917701.1"/>
    <property type="molecule type" value="Genomic_DNA"/>
</dbReference>
<dbReference type="Gene3D" id="2.60.40.640">
    <property type="match status" value="2"/>
</dbReference>
<dbReference type="AlphaFoldDB" id="A0A814AQX3"/>
<name>A0A814AQX3_9BILA</name>
<dbReference type="GO" id="GO:0005737">
    <property type="term" value="C:cytoplasm"/>
    <property type="evidence" value="ECO:0007669"/>
    <property type="project" value="TreeGrafter"/>
</dbReference>
<accession>A0A814AQX3</accession>
<dbReference type="SMART" id="SM01017">
    <property type="entry name" value="Arrestin_C"/>
    <property type="match status" value="1"/>
</dbReference>
<evidence type="ECO:0000313" key="5">
    <source>
        <dbReference type="Proteomes" id="UP000663860"/>
    </source>
</evidence>
<dbReference type="Pfam" id="PF00339">
    <property type="entry name" value="Arrestin_N"/>
    <property type="match status" value="1"/>
</dbReference>
<dbReference type="SUPFAM" id="SSF81296">
    <property type="entry name" value="E set domains"/>
    <property type="match status" value="2"/>
</dbReference>
<sequence length="355" mass="41146">MGVGKSTTVNVSFNHSDSFYYAGEEVTGIVSYHNTHKTLHVKSIFIDFIGEFCYTTPYTHQYPNEADYSNIEQRPVHHRIPFINNRFPVIHPEANQDEVILERGEYSWPFQFTLPQSLPPSSGPSTTSYPYVRYYARIVVGKSRYQRTMKPIYPLTVFPNVNLFYTNDGRQPVLLSSRNRKNLKVKLYLDQRGILPGQNISLHIDLQNPKRLKIQRIEATLIQHRQVALDHHAETIFQKNLPNMANFDKAELHQTFDLQVPSNHLPPTYTCKVKCHSASIRTNIYYELKLEIKVDDVLCNMKFNIPIIIATESLPDRYQIGNNNYTDMPIPYSAVLEETDILPSYEFAIKNCKLE</sequence>
<evidence type="ECO:0000256" key="1">
    <source>
        <dbReference type="ARBA" id="ARBA00005298"/>
    </source>
</evidence>
<dbReference type="InterPro" id="IPR011021">
    <property type="entry name" value="Arrestin-like_N"/>
</dbReference>
<dbReference type="Proteomes" id="UP000663860">
    <property type="component" value="Unassembled WGS sequence"/>
</dbReference>
<protein>
    <recommendedName>
        <fullName evidence="2">Arrestin C-terminal-like domain-containing protein</fullName>
    </recommendedName>
</protein>
<dbReference type="InterPro" id="IPR014752">
    <property type="entry name" value="Arrestin-like_C"/>
</dbReference>
<gene>
    <name evidence="3" type="ORF">IZO911_LOCUS13135</name>
    <name evidence="4" type="ORF">KXQ929_LOCUS364</name>
</gene>
<dbReference type="InterPro" id="IPR050357">
    <property type="entry name" value="Arrestin_domain-protein"/>
</dbReference>
<dbReference type="InterPro" id="IPR014756">
    <property type="entry name" value="Ig_E-set"/>
</dbReference>
<dbReference type="GO" id="GO:0015031">
    <property type="term" value="P:protein transport"/>
    <property type="evidence" value="ECO:0007669"/>
    <property type="project" value="TreeGrafter"/>
</dbReference>
<comment type="similarity">
    <text evidence="1">Belongs to the arrestin family.</text>
</comment>
<evidence type="ECO:0000313" key="3">
    <source>
        <dbReference type="EMBL" id="CAF0917701.1"/>
    </source>
</evidence>
<dbReference type="InterPro" id="IPR011022">
    <property type="entry name" value="Arrestin_C-like"/>
</dbReference>
<dbReference type="Pfam" id="PF02752">
    <property type="entry name" value="Arrestin_C"/>
    <property type="match status" value="1"/>
</dbReference>
<dbReference type="PANTHER" id="PTHR11188">
    <property type="entry name" value="ARRESTIN DOMAIN CONTAINING PROTEIN"/>
    <property type="match status" value="1"/>
</dbReference>
<evidence type="ECO:0000259" key="2">
    <source>
        <dbReference type="SMART" id="SM01017"/>
    </source>
</evidence>
<dbReference type="EMBL" id="CAJOBB010000008">
    <property type="protein sequence ID" value="CAF3506576.1"/>
    <property type="molecule type" value="Genomic_DNA"/>
</dbReference>
<proteinExistence type="inferred from homology"/>
<dbReference type="PANTHER" id="PTHR11188:SF17">
    <property type="entry name" value="FI21816P1"/>
    <property type="match status" value="1"/>
</dbReference>
<evidence type="ECO:0000313" key="4">
    <source>
        <dbReference type="EMBL" id="CAF3506576.1"/>
    </source>
</evidence>